<dbReference type="EMBL" id="BGPR01004397">
    <property type="protein sequence ID" value="GBM99191.1"/>
    <property type="molecule type" value="Genomic_DNA"/>
</dbReference>
<proteinExistence type="predicted"/>
<evidence type="ECO:0000313" key="2">
    <source>
        <dbReference type="Proteomes" id="UP000499080"/>
    </source>
</evidence>
<name>A0A4Y2KA32_ARAVE</name>
<sequence>MLPVDSRQVENVKGELLKLTKKETAILKYGKMWPGQKKQKNKIIADCQPWSEYWVCVSLPHFFSPPGNDALFDIARATPGHVFSQSLMRFSKPALAELKRKDKVEFERLRIEAQLKLGTTTTEADYSKLPSKEVSKFLHRFEVIEDNSLYLGI</sequence>
<accession>A0A4Y2KA32</accession>
<reference evidence="1 2" key="1">
    <citation type="journal article" date="2019" name="Sci. Rep.">
        <title>Orb-weaving spider Araneus ventricosus genome elucidates the spidroin gene catalogue.</title>
        <authorList>
            <person name="Kono N."/>
            <person name="Nakamura H."/>
            <person name="Ohtoshi R."/>
            <person name="Moran D.A.P."/>
            <person name="Shinohara A."/>
            <person name="Yoshida Y."/>
            <person name="Fujiwara M."/>
            <person name="Mori M."/>
            <person name="Tomita M."/>
            <person name="Arakawa K."/>
        </authorList>
    </citation>
    <scope>NUCLEOTIDE SEQUENCE [LARGE SCALE GENOMIC DNA]</scope>
</reference>
<dbReference type="AlphaFoldDB" id="A0A4Y2KA32"/>
<comment type="caution">
    <text evidence="1">The sequence shown here is derived from an EMBL/GenBank/DDBJ whole genome shotgun (WGS) entry which is preliminary data.</text>
</comment>
<protein>
    <submittedName>
        <fullName evidence="1">Uncharacterized protein</fullName>
    </submittedName>
</protein>
<dbReference type="Proteomes" id="UP000499080">
    <property type="component" value="Unassembled WGS sequence"/>
</dbReference>
<keyword evidence="2" id="KW-1185">Reference proteome</keyword>
<evidence type="ECO:0000313" key="1">
    <source>
        <dbReference type="EMBL" id="GBM99191.1"/>
    </source>
</evidence>
<gene>
    <name evidence="1" type="ORF">AVEN_103348_1</name>
</gene>
<organism evidence="1 2">
    <name type="scientific">Araneus ventricosus</name>
    <name type="common">Orbweaver spider</name>
    <name type="synonym">Epeira ventricosa</name>
    <dbReference type="NCBI Taxonomy" id="182803"/>
    <lineage>
        <taxon>Eukaryota</taxon>
        <taxon>Metazoa</taxon>
        <taxon>Ecdysozoa</taxon>
        <taxon>Arthropoda</taxon>
        <taxon>Chelicerata</taxon>
        <taxon>Arachnida</taxon>
        <taxon>Araneae</taxon>
        <taxon>Araneomorphae</taxon>
        <taxon>Entelegynae</taxon>
        <taxon>Araneoidea</taxon>
        <taxon>Araneidae</taxon>
        <taxon>Araneus</taxon>
    </lineage>
</organism>